<feature type="compositionally biased region" description="Basic and acidic residues" evidence="1">
    <location>
        <begin position="23"/>
        <end position="43"/>
    </location>
</feature>
<keyword evidence="3" id="KW-1185">Reference proteome</keyword>
<feature type="region of interest" description="Disordered" evidence="1">
    <location>
        <begin position="247"/>
        <end position="271"/>
    </location>
</feature>
<feature type="compositionally biased region" description="Polar residues" evidence="1">
    <location>
        <begin position="248"/>
        <end position="269"/>
    </location>
</feature>
<evidence type="ECO:0000256" key="1">
    <source>
        <dbReference type="SAM" id="MobiDB-lite"/>
    </source>
</evidence>
<gene>
    <name evidence="2" type="ORF">K490DRAFT_63591</name>
</gene>
<evidence type="ECO:0000313" key="2">
    <source>
        <dbReference type="EMBL" id="KAF2089456.1"/>
    </source>
</evidence>
<name>A0A6A5YD96_9PEZI</name>
<protein>
    <submittedName>
        <fullName evidence="2">Uncharacterized protein</fullName>
    </submittedName>
</protein>
<feature type="region of interest" description="Disordered" evidence="1">
    <location>
        <begin position="126"/>
        <end position="155"/>
    </location>
</feature>
<dbReference type="Proteomes" id="UP000799776">
    <property type="component" value="Unassembled WGS sequence"/>
</dbReference>
<evidence type="ECO:0000313" key="3">
    <source>
        <dbReference type="Proteomes" id="UP000799776"/>
    </source>
</evidence>
<dbReference type="EMBL" id="ML978714">
    <property type="protein sequence ID" value="KAF2089456.1"/>
    <property type="molecule type" value="Genomic_DNA"/>
</dbReference>
<dbReference type="OrthoDB" id="2563155at2759"/>
<accession>A0A6A5YD96</accession>
<feature type="region of interest" description="Disordered" evidence="1">
    <location>
        <begin position="1"/>
        <end position="43"/>
    </location>
</feature>
<organism evidence="2 3">
    <name type="scientific">Saccharata proteae CBS 121410</name>
    <dbReference type="NCBI Taxonomy" id="1314787"/>
    <lineage>
        <taxon>Eukaryota</taxon>
        <taxon>Fungi</taxon>
        <taxon>Dikarya</taxon>
        <taxon>Ascomycota</taxon>
        <taxon>Pezizomycotina</taxon>
        <taxon>Dothideomycetes</taxon>
        <taxon>Dothideomycetes incertae sedis</taxon>
        <taxon>Botryosphaeriales</taxon>
        <taxon>Saccharataceae</taxon>
        <taxon>Saccharata</taxon>
    </lineage>
</organism>
<reference evidence="2" key="1">
    <citation type="journal article" date="2020" name="Stud. Mycol.">
        <title>101 Dothideomycetes genomes: a test case for predicting lifestyles and emergence of pathogens.</title>
        <authorList>
            <person name="Haridas S."/>
            <person name="Albert R."/>
            <person name="Binder M."/>
            <person name="Bloem J."/>
            <person name="Labutti K."/>
            <person name="Salamov A."/>
            <person name="Andreopoulos B."/>
            <person name="Baker S."/>
            <person name="Barry K."/>
            <person name="Bills G."/>
            <person name="Bluhm B."/>
            <person name="Cannon C."/>
            <person name="Castanera R."/>
            <person name="Culley D."/>
            <person name="Daum C."/>
            <person name="Ezra D."/>
            <person name="Gonzalez J."/>
            <person name="Henrissat B."/>
            <person name="Kuo A."/>
            <person name="Liang C."/>
            <person name="Lipzen A."/>
            <person name="Lutzoni F."/>
            <person name="Magnuson J."/>
            <person name="Mondo S."/>
            <person name="Nolan M."/>
            <person name="Ohm R."/>
            <person name="Pangilinan J."/>
            <person name="Park H.-J."/>
            <person name="Ramirez L."/>
            <person name="Alfaro M."/>
            <person name="Sun H."/>
            <person name="Tritt A."/>
            <person name="Yoshinaga Y."/>
            <person name="Zwiers L.-H."/>
            <person name="Turgeon B."/>
            <person name="Goodwin S."/>
            <person name="Spatafora J."/>
            <person name="Crous P."/>
            <person name="Grigoriev I."/>
        </authorList>
    </citation>
    <scope>NUCLEOTIDE SEQUENCE</scope>
    <source>
        <strain evidence="2">CBS 121410</strain>
    </source>
</reference>
<sequence>MAYVPPALRKAAAGNPVSPQRTTQRDQKLGEVKSDSPKQYTREDIHEHYWPLTDDVKLGGHQPSTLNGSAAVPDSLTYVMLFKDSNPRWRSDGIIYVKSNLELLPGGKPQEKGIAFGFRDWRHEGKPIQRKESAEGSTDASSPEAVNENNADLTPETVESMKPVAVFEQKGFSHRSGLEFLGYYRIAALQFLEAKSEELIRMLEQKWSLKDARGRDRKIERDESSWYSSLSRRWAVIKLEKDDVATSELGSPNIKSSAQDGTGGPNKSVNEMLKEMRLGQNKDTMHASSGG</sequence>
<dbReference type="AlphaFoldDB" id="A0A6A5YD96"/>
<proteinExistence type="predicted"/>